<dbReference type="RefSeq" id="WP_107643967.1">
    <property type="nucleotide sequence ID" value="NZ_CARIOE010000001.1"/>
</dbReference>
<dbReference type="EMBL" id="PZHR01000007">
    <property type="protein sequence ID" value="PTK60317.1"/>
    <property type="molecule type" value="Genomic_DNA"/>
</dbReference>
<feature type="transmembrane region" description="Helical" evidence="1">
    <location>
        <begin position="137"/>
        <end position="158"/>
    </location>
</feature>
<sequence length="175" mass="20194">MNKKDKWIYQNFAGLIGIPDEYQRHEIDKLMAKIAIIALYTLLALVYLSIFLDIERAFLSPFTIGGVLLIIILFCRVSMNQFSADPVEIEVHDQYTYHQLLKETRNKRIIFLVIALIYMPVTATIVAPILAGNPLNFSYLFNISTYLPFLMWAIFTVAKDSRVKLIKKEEDADID</sequence>
<dbReference type="OrthoDB" id="2394364at2"/>
<proteinExistence type="predicted"/>
<reference evidence="2 3" key="1">
    <citation type="journal article" date="2016" name="Front. Microbiol.">
        <title>Comprehensive Phylogenetic Analysis of Bovine Non-aureus Staphylococci Species Based on Whole-Genome Sequencing.</title>
        <authorList>
            <person name="Naushad S."/>
            <person name="Barkema H.W."/>
            <person name="Luby C."/>
            <person name="Condas L.A."/>
            <person name="Nobrega D.B."/>
            <person name="Carson D.A."/>
            <person name="De Buck J."/>
        </authorList>
    </citation>
    <scope>NUCLEOTIDE SEQUENCE [LARGE SCALE GENOMIC DNA]</scope>
    <source>
        <strain evidence="2 3">SNUC 4337</strain>
    </source>
</reference>
<keyword evidence="1" id="KW-0472">Membrane</keyword>
<keyword evidence="1" id="KW-0812">Transmembrane</keyword>
<accession>A0A2T4SD69</accession>
<keyword evidence="1" id="KW-1133">Transmembrane helix</keyword>
<feature type="transmembrane region" description="Helical" evidence="1">
    <location>
        <begin position="109"/>
        <end position="131"/>
    </location>
</feature>
<dbReference type="AlphaFoldDB" id="A0A2T4SD69"/>
<feature type="transmembrane region" description="Helical" evidence="1">
    <location>
        <begin position="30"/>
        <end position="52"/>
    </location>
</feature>
<feature type="transmembrane region" description="Helical" evidence="1">
    <location>
        <begin position="58"/>
        <end position="75"/>
    </location>
</feature>
<evidence type="ECO:0008006" key="4">
    <source>
        <dbReference type="Google" id="ProtNLM"/>
    </source>
</evidence>
<dbReference type="Proteomes" id="UP000240400">
    <property type="component" value="Unassembled WGS sequence"/>
</dbReference>
<evidence type="ECO:0000313" key="2">
    <source>
        <dbReference type="EMBL" id="PTK60317.1"/>
    </source>
</evidence>
<evidence type="ECO:0000313" key="3">
    <source>
        <dbReference type="Proteomes" id="UP000240400"/>
    </source>
</evidence>
<gene>
    <name evidence="2" type="ORF">BUZ61_02470</name>
</gene>
<organism evidence="2 3">
    <name type="scientific">Staphylococcus nepalensis</name>
    <dbReference type="NCBI Taxonomy" id="214473"/>
    <lineage>
        <taxon>Bacteria</taxon>
        <taxon>Bacillati</taxon>
        <taxon>Bacillota</taxon>
        <taxon>Bacilli</taxon>
        <taxon>Bacillales</taxon>
        <taxon>Staphylococcaceae</taxon>
        <taxon>Staphylococcus</taxon>
    </lineage>
</organism>
<comment type="caution">
    <text evidence="2">The sequence shown here is derived from an EMBL/GenBank/DDBJ whole genome shotgun (WGS) entry which is preliminary data.</text>
</comment>
<name>A0A2T4SD69_9STAP</name>
<protein>
    <recommendedName>
        <fullName evidence="4">DUF3278 domain-containing protein</fullName>
    </recommendedName>
</protein>
<evidence type="ECO:0000256" key="1">
    <source>
        <dbReference type="SAM" id="Phobius"/>
    </source>
</evidence>